<accession>A0AAN8MWS8</accession>
<evidence type="ECO:0000313" key="3">
    <source>
        <dbReference type="Proteomes" id="UP001313282"/>
    </source>
</evidence>
<organism evidence="2 3">
    <name type="scientific">Orbilia javanica</name>
    <dbReference type="NCBI Taxonomy" id="47235"/>
    <lineage>
        <taxon>Eukaryota</taxon>
        <taxon>Fungi</taxon>
        <taxon>Dikarya</taxon>
        <taxon>Ascomycota</taxon>
        <taxon>Pezizomycotina</taxon>
        <taxon>Orbiliomycetes</taxon>
        <taxon>Orbiliales</taxon>
        <taxon>Orbiliaceae</taxon>
        <taxon>Orbilia</taxon>
    </lineage>
</organism>
<dbReference type="EMBL" id="JAVHNR010000002">
    <property type="protein sequence ID" value="KAK6350657.1"/>
    <property type="molecule type" value="Genomic_DNA"/>
</dbReference>
<dbReference type="SUPFAM" id="SSF81383">
    <property type="entry name" value="F-box domain"/>
    <property type="match status" value="1"/>
</dbReference>
<dbReference type="Proteomes" id="UP001313282">
    <property type="component" value="Unassembled WGS sequence"/>
</dbReference>
<dbReference type="AlphaFoldDB" id="A0AAN8MWS8"/>
<sequence>MSKAREKSSLEELPLDVKIDILRSLGSIYDLEALGFTCRVFYNICKSPQCNATVYRQLLLHGEYGHLLRSLAVLRAHGRYDQLKWLQDADHFPGDNPTDNTEYFYKLLSYQKTIRWFTNRFFEAMAEKYGEAASDPVQSEGSGGPKKFVPSRNESERLDNAFLVVWILAEALYLFENQKADGIIDGGSLDEQLLGNKNRNVFVYTMMWQVLGSLDGLKLRLPIDFSVIYSVAQFLSELTTPMALRYADTRTHEEVAAIASKLGCPDVYNRRGISNLLLWNLGLSGLQNFLEGSEDAQNSTIEKYYNRPLEPTLDVDDEEPFKFFISCFFTLIYGIWIYMKDHSKNLESIHLRPLWKESGIINLLLVPPWDQADEFDIDAAFCDDERLERLGYFRPGLSVNGEETNENSLEEKMKAEVCHCKEDWGCWD</sequence>
<keyword evidence="3" id="KW-1185">Reference proteome</keyword>
<reference evidence="2 3" key="1">
    <citation type="submission" date="2019-10" db="EMBL/GenBank/DDBJ databases">
        <authorList>
            <person name="Palmer J.M."/>
        </authorList>
    </citation>
    <scope>NUCLEOTIDE SEQUENCE [LARGE SCALE GENOMIC DNA]</scope>
    <source>
        <strain evidence="2 3">TWF718</strain>
    </source>
</reference>
<evidence type="ECO:0008006" key="4">
    <source>
        <dbReference type="Google" id="ProtNLM"/>
    </source>
</evidence>
<evidence type="ECO:0000313" key="2">
    <source>
        <dbReference type="EMBL" id="KAK6350657.1"/>
    </source>
</evidence>
<gene>
    <name evidence="2" type="ORF">TWF718_003842</name>
</gene>
<dbReference type="InterPro" id="IPR036047">
    <property type="entry name" value="F-box-like_dom_sf"/>
</dbReference>
<name>A0AAN8MWS8_9PEZI</name>
<proteinExistence type="predicted"/>
<evidence type="ECO:0000256" key="1">
    <source>
        <dbReference type="SAM" id="MobiDB-lite"/>
    </source>
</evidence>
<feature type="region of interest" description="Disordered" evidence="1">
    <location>
        <begin position="133"/>
        <end position="152"/>
    </location>
</feature>
<comment type="caution">
    <text evidence="2">The sequence shown here is derived from an EMBL/GenBank/DDBJ whole genome shotgun (WGS) entry which is preliminary data.</text>
</comment>
<protein>
    <recommendedName>
        <fullName evidence="4">F-box domain-containing protein</fullName>
    </recommendedName>
</protein>